<dbReference type="Proteomes" id="UP000257109">
    <property type="component" value="Unassembled WGS sequence"/>
</dbReference>
<evidence type="ECO:0000313" key="2">
    <source>
        <dbReference type="EMBL" id="RDX73020.1"/>
    </source>
</evidence>
<feature type="region of interest" description="Disordered" evidence="1">
    <location>
        <begin position="1"/>
        <end position="29"/>
    </location>
</feature>
<dbReference type="OrthoDB" id="1750196at2759"/>
<comment type="caution">
    <text evidence="2">The sequence shown here is derived from an EMBL/GenBank/DDBJ whole genome shotgun (WGS) entry which is preliminary data.</text>
</comment>
<reference evidence="2" key="1">
    <citation type="submission" date="2018-05" db="EMBL/GenBank/DDBJ databases">
        <title>Draft genome of Mucuna pruriens seed.</title>
        <authorList>
            <person name="Nnadi N.E."/>
            <person name="Vos R."/>
            <person name="Hasami M.H."/>
            <person name="Devisetty U.K."/>
            <person name="Aguiy J.C."/>
        </authorList>
    </citation>
    <scope>NUCLEOTIDE SEQUENCE [LARGE SCALE GENOMIC DNA]</scope>
    <source>
        <strain evidence="2">JCA_2017</strain>
    </source>
</reference>
<proteinExistence type="predicted"/>
<feature type="non-terminal residue" evidence="2">
    <location>
        <position position="1"/>
    </location>
</feature>
<dbReference type="EMBL" id="QJKJ01010684">
    <property type="protein sequence ID" value="RDX73020.1"/>
    <property type="molecule type" value="Genomic_DNA"/>
</dbReference>
<name>A0A371F411_MUCPR</name>
<protein>
    <submittedName>
        <fullName evidence="2">Uncharacterized protein</fullName>
    </submittedName>
</protein>
<evidence type="ECO:0000256" key="1">
    <source>
        <dbReference type="SAM" id="MobiDB-lite"/>
    </source>
</evidence>
<evidence type="ECO:0000313" key="3">
    <source>
        <dbReference type="Proteomes" id="UP000257109"/>
    </source>
</evidence>
<gene>
    <name evidence="2" type="ORF">CR513_47423</name>
</gene>
<accession>A0A371F411</accession>
<keyword evidence="3" id="KW-1185">Reference proteome</keyword>
<sequence>MAILGSTTPSHRRGKQLQIGSHRPMLGPECGSPNRLQDSGVRQIQRELLPSSSLSYVLPKMVKYIYDDKVLIHYFQDSLIGAALRRLQGVCQRWRELVAQVQPPITEREMVTMFIDTLPSPYYDRVVGNVASTFADVVVVGKRIELGILQGKFA</sequence>
<dbReference type="AlphaFoldDB" id="A0A371F411"/>
<organism evidence="2 3">
    <name type="scientific">Mucuna pruriens</name>
    <name type="common">Velvet bean</name>
    <name type="synonym">Dolichos pruriens</name>
    <dbReference type="NCBI Taxonomy" id="157652"/>
    <lineage>
        <taxon>Eukaryota</taxon>
        <taxon>Viridiplantae</taxon>
        <taxon>Streptophyta</taxon>
        <taxon>Embryophyta</taxon>
        <taxon>Tracheophyta</taxon>
        <taxon>Spermatophyta</taxon>
        <taxon>Magnoliopsida</taxon>
        <taxon>eudicotyledons</taxon>
        <taxon>Gunneridae</taxon>
        <taxon>Pentapetalae</taxon>
        <taxon>rosids</taxon>
        <taxon>fabids</taxon>
        <taxon>Fabales</taxon>
        <taxon>Fabaceae</taxon>
        <taxon>Papilionoideae</taxon>
        <taxon>50 kb inversion clade</taxon>
        <taxon>NPAAA clade</taxon>
        <taxon>indigoferoid/millettioid clade</taxon>
        <taxon>Phaseoleae</taxon>
        <taxon>Mucuna</taxon>
    </lineage>
</organism>